<dbReference type="InterPro" id="IPR001509">
    <property type="entry name" value="Epimerase_deHydtase"/>
</dbReference>
<dbReference type="SUPFAM" id="SSF51735">
    <property type="entry name" value="NAD(P)-binding Rossmann-fold domains"/>
    <property type="match status" value="1"/>
</dbReference>
<dbReference type="PANTHER" id="PTHR43245">
    <property type="entry name" value="BIFUNCTIONAL POLYMYXIN RESISTANCE PROTEIN ARNA"/>
    <property type="match status" value="1"/>
</dbReference>
<dbReference type="STRING" id="38302.SAMN04488535_2041"/>
<reference evidence="3" key="1">
    <citation type="submission" date="2016-10" db="EMBL/GenBank/DDBJ databases">
        <authorList>
            <person name="Varghese N."/>
            <person name="Submissions S."/>
        </authorList>
    </citation>
    <scope>NUCLEOTIDE SEQUENCE [LARGE SCALE GENOMIC DNA]</scope>
    <source>
        <strain evidence="3">DSM 20632</strain>
    </source>
</reference>
<dbReference type="InterPro" id="IPR036291">
    <property type="entry name" value="NAD(P)-bd_dom_sf"/>
</dbReference>
<gene>
    <name evidence="2" type="ORF">SAMN04488535_2041</name>
</gene>
<keyword evidence="3" id="KW-1185">Reference proteome</keyword>
<dbReference type="OrthoDB" id="3338687at2"/>
<name>A0A1G9QS61_9CORY</name>
<evidence type="ECO:0000259" key="1">
    <source>
        <dbReference type="Pfam" id="PF01370"/>
    </source>
</evidence>
<organism evidence="2 3">
    <name type="scientific">Corynebacterium mycetoides</name>
    <dbReference type="NCBI Taxonomy" id="38302"/>
    <lineage>
        <taxon>Bacteria</taxon>
        <taxon>Bacillati</taxon>
        <taxon>Actinomycetota</taxon>
        <taxon>Actinomycetes</taxon>
        <taxon>Mycobacteriales</taxon>
        <taxon>Corynebacteriaceae</taxon>
        <taxon>Corynebacterium</taxon>
    </lineage>
</organism>
<dbReference type="EMBL" id="LT629700">
    <property type="protein sequence ID" value="SDM13125.1"/>
    <property type="molecule type" value="Genomic_DNA"/>
</dbReference>
<dbReference type="InterPro" id="IPR050177">
    <property type="entry name" value="Lipid_A_modif_metabolic_enz"/>
</dbReference>
<accession>A0A1G9QS61</accession>
<sequence length="538" mass="57433">MKIAVTGASGNVGTAVLRALHADNDVTDIIGISRRVPSPEQEPYAGVDWLSIDIGAAVGESEAVPALTEAFAGADTVIHLAWIIYPNHDRELLRRVNVDGTRHVLTAAAAAGVRHIVVASSIGAYSRDDARGDVDGAHDTPQLRGEDFPARGIAGSHYSEDKGAVEGILDSFEKAHPDITVARLRPGLIFQAEAASEIQRFFLGSALPVGLLGAAKLPVLPLPRGIRAQAVHADDVAQAYLAAAKKRATGAFNICADDILYPKDFAEVIDHGRFVELPPAAVRAAAAAAHRSGALPADAGWIDMAMGVPMMDNTRAKTELGWAPTRSAKDTLRELVRAMADGAGHHSPSLWAERSAVKITEVAQFAPAPTDEIDLDLLGQYLADHLTGARGAVEHLDAMTVNHQDTPVFPQIARLAREVREDRDFLEHITRSFGLNPKPSQGALAWAGERVGRLKLGGRARKNSPTELLLEAEVLRSAVAGKIGGWEVLRDNAEHLGVKAEVFDELIEAAHGQLRLISDIHGYASATALRADRETFRG</sequence>
<dbReference type="RefSeq" id="WP_092151776.1">
    <property type="nucleotide sequence ID" value="NZ_LT629700.1"/>
</dbReference>
<dbReference type="Gene3D" id="3.40.50.720">
    <property type="entry name" value="NAD(P)-binding Rossmann-like Domain"/>
    <property type="match status" value="1"/>
</dbReference>
<protein>
    <submittedName>
        <fullName evidence="2">Nucleoside-diphosphate-sugar epimerase</fullName>
    </submittedName>
</protein>
<proteinExistence type="predicted"/>
<dbReference type="AlphaFoldDB" id="A0A1G9QS61"/>
<evidence type="ECO:0000313" key="2">
    <source>
        <dbReference type="EMBL" id="SDM13125.1"/>
    </source>
</evidence>
<evidence type="ECO:0000313" key="3">
    <source>
        <dbReference type="Proteomes" id="UP000199350"/>
    </source>
</evidence>
<feature type="domain" description="NAD-dependent epimerase/dehydratase" evidence="1">
    <location>
        <begin position="3"/>
        <end position="255"/>
    </location>
</feature>
<dbReference type="Proteomes" id="UP000199350">
    <property type="component" value="Chromosome I"/>
</dbReference>
<dbReference type="Pfam" id="PF01370">
    <property type="entry name" value="Epimerase"/>
    <property type="match status" value="1"/>
</dbReference>